<keyword evidence="1" id="KW-1133">Transmembrane helix</keyword>
<name>A0ABD0MBC4_CIRMR</name>
<proteinExistence type="predicted"/>
<reference evidence="2 3" key="1">
    <citation type="submission" date="2024-05" db="EMBL/GenBank/DDBJ databases">
        <title>Genome sequencing and assembly of Indian major carp, Cirrhinus mrigala (Hamilton, 1822).</title>
        <authorList>
            <person name="Mohindra V."/>
            <person name="Chowdhury L.M."/>
            <person name="Lal K."/>
            <person name="Jena J.K."/>
        </authorList>
    </citation>
    <scope>NUCLEOTIDE SEQUENCE [LARGE SCALE GENOMIC DNA]</scope>
    <source>
        <strain evidence="2">CM1030</strain>
        <tissue evidence="2">Blood</tissue>
    </source>
</reference>
<sequence>HSVQVTIFLEAFNVKCSHTLEDLGRTLFPADAFVTSIARTAVYLCVFVLVVALLSNMSSPTNG</sequence>
<comment type="caution">
    <text evidence="2">The sequence shown here is derived from an EMBL/GenBank/DDBJ whole genome shotgun (WGS) entry which is preliminary data.</text>
</comment>
<evidence type="ECO:0000256" key="1">
    <source>
        <dbReference type="SAM" id="Phobius"/>
    </source>
</evidence>
<accession>A0ABD0MBC4</accession>
<organism evidence="2 3">
    <name type="scientific">Cirrhinus mrigala</name>
    <name type="common">Mrigala</name>
    <dbReference type="NCBI Taxonomy" id="683832"/>
    <lineage>
        <taxon>Eukaryota</taxon>
        <taxon>Metazoa</taxon>
        <taxon>Chordata</taxon>
        <taxon>Craniata</taxon>
        <taxon>Vertebrata</taxon>
        <taxon>Euteleostomi</taxon>
        <taxon>Actinopterygii</taxon>
        <taxon>Neopterygii</taxon>
        <taxon>Teleostei</taxon>
        <taxon>Ostariophysi</taxon>
        <taxon>Cypriniformes</taxon>
        <taxon>Cyprinidae</taxon>
        <taxon>Labeoninae</taxon>
        <taxon>Labeonini</taxon>
        <taxon>Cirrhinus</taxon>
    </lineage>
</organism>
<keyword evidence="1" id="KW-0472">Membrane</keyword>
<dbReference type="AlphaFoldDB" id="A0ABD0MBC4"/>
<keyword evidence="1" id="KW-0812">Transmembrane</keyword>
<gene>
    <name evidence="2" type="ORF">M9458_057601</name>
</gene>
<evidence type="ECO:0000313" key="2">
    <source>
        <dbReference type="EMBL" id="KAL0147077.1"/>
    </source>
</evidence>
<keyword evidence="3" id="KW-1185">Reference proteome</keyword>
<dbReference type="EMBL" id="JAMKFB020000831">
    <property type="protein sequence ID" value="KAL0147077.1"/>
    <property type="molecule type" value="Genomic_DNA"/>
</dbReference>
<protein>
    <submittedName>
        <fullName evidence="2">Uncharacterized protein</fullName>
    </submittedName>
</protein>
<feature type="transmembrane region" description="Helical" evidence="1">
    <location>
        <begin position="32"/>
        <end position="54"/>
    </location>
</feature>
<evidence type="ECO:0000313" key="3">
    <source>
        <dbReference type="Proteomes" id="UP001529510"/>
    </source>
</evidence>
<dbReference type="Proteomes" id="UP001529510">
    <property type="component" value="Unassembled WGS sequence"/>
</dbReference>
<feature type="non-terminal residue" evidence="2">
    <location>
        <position position="1"/>
    </location>
</feature>